<evidence type="ECO:0000313" key="1">
    <source>
        <dbReference type="EMBL" id="KMO27012.1"/>
    </source>
</evidence>
<keyword evidence="2" id="KW-1185">Reference proteome</keyword>
<dbReference type="SUPFAM" id="SSF56003">
    <property type="entry name" value="Molybdenum cofactor-binding domain"/>
    <property type="match status" value="1"/>
</dbReference>
<dbReference type="Proteomes" id="UP000035955">
    <property type="component" value="Unassembled WGS sequence"/>
</dbReference>
<dbReference type="EMBL" id="LABY01000442">
    <property type="protein sequence ID" value="KMO27012.1"/>
    <property type="molecule type" value="Genomic_DNA"/>
</dbReference>
<dbReference type="GO" id="GO:0016491">
    <property type="term" value="F:oxidoreductase activity"/>
    <property type="evidence" value="ECO:0007669"/>
    <property type="project" value="InterPro"/>
</dbReference>
<comment type="caution">
    <text evidence="1">The sequence shown here is derived from an EMBL/GenBank/DDBJ whole genome shotgun (WGS) entry which is preliminary data.</text>
</comment>
<sequence>DATGPVHADLPEIDAVFLPELDDKANPLKSKGLGELGICGAGAAVANAVYNATGIRIRDYPLTLDKILEGFTAKETGQRRA</sequence>
<gene>
    <name evidence="1" type="ORF">VQ02_33815</name>
</gene>
<dbReference type="InterPro" id="IPR037165">
    <property type="entry name" value="AldOxase/xan_DH_Mopterin-bd_sf"/>
</dbReference>
<proteinExistence type="predicted"/>
<dbReference type="AlphaFoldDB" id="A0A0J6S0E3"/>
<organism evidence="1 2">
    <name type="scientific">Methylobacterium variabile</name>
    <dbReference type="NCBI Taxonomy" id="298794"/>
    <lineage>
        <taxon>Bacteria</taxon>
        <taxon>Pseudomonadati</taxon>
        <taxon>Pseudomonadota</taxon>
        <taxon>Alphaproteobacteria</taxon>
        <taxon>Hyphomicrobiales</taxon>
        <taxon>Methylobacteriaceae</taxon>
        <taxon>Methylobacterium</taxon>
    </lineage>
</organism>
<dbReference type="PATRIC" id="fig|298794.3.peg.5776"/>
<accession>A0A0J6S0E3</accession>
<name>A0A0J6S0E3_9HYPH</name>
<protein>
    <recommendedName>
        <fullName evidence="3">Aldehyde oxidase/xanthine dehydrogenase second molybdopterin binding domain-containing protein</fullName>
    </recommendedName>
</protein>
<reference evidence="1 2" key="1">
    <citation type="submission" date="2015-03" db="EMBL/GenBank/DDBJ databases">
        <title>Genome sequencing of Methylobacterium variabile DSM 16961.</title>
        <authorList>
            <person name="Chaudhry V."/>
            <person name="Patil P.B."/>
        </authorList>
    </citation>
    <scope>NUCLEOTIDE SEQUENCE [LARGE SCALE GENOMIC DNA]</scope>
    <source>
        <strain evidence="1 2">DSM 16961</strain>
    </source>
</reference>
<evidence type="ECO:0008006" key="3">
    <source>
        <dbReference type="Google" id="ProtNLM"/>
    </source>
</evidence>
<feature type="non-terminal residue" evidence="1">
    <location>
        <position position="1"/>
    </location>
</feature>
<dbReference type="Gene3D" id="3.30.365.10">
    <property type="entry name" value="Aldehyde oxidase/xanthine dehydrogenase, molybdopterin binding domain"/>
    <property type="match status" value="1"/>
</dbReference>
<evidence type="ECO:0000313" key="2">
    <source>
        <dbReference type="Proteomes" id="UP000035955"/>
    </source>
</evidence>